<dbReference type="Pfam" id="PF00514">
    <property type="entry name" value="Arm"/>
    <property type="match status" value="1"/>
</dbReference>
<sequence>MEMMESACRRGRGGEEGMEDELRQSILVAEHVKKAAAEAECFRSECAEIGRKVNHLASMLRSETLRAAAVAPAVYHRPFQWILAEANEVLFGALFLLRKFRRSGLFRRVVYSAVFSSNFRGVLSAIDSSLANLPWLISLYSGSGVVVGLIPSSSIDPLLSRTWSRIATIEMASTASDRAEAAVSLANFAIESSRNNRIIVEEGGVPPLLSLLSDDSSVDAQVAATAALHNVASDPDHIFLLLEELTAPLLVHLLSISPMILQSRLASLISRMASHPLAREEFARESAVRPLIALLSFELPLDESNPSTKIQSLDTALNHSSSTPAPAADKESPELKHALMVACAEAIWKLSIDSPANKHKIAETNGLLCLAKLIELGKGDLQHNCLMAVVEFATAAETDVDLRRAAFKANSPTTKSVANQLLWVANQGGSNISHVAAAIQAIGSLARAFSASEIGVLRTLVIHLEHWDRDVAAKAAIALGKFACSENYNCTQNAKAIVEFGGVRRSMRLLRPGEKTMIPALRLLCYLSLYAAGSEAFERTMALSALESLGRAPGGQHPLVKDLLRKAVDQLELHVGGPSTLTR</sequence>
<dbReference type="Gene3D" id="1.20.930.20">
    <property type="entry name" value="Adaptor protein Cbl, N-terminal domain"/>
    <property type="match status" value="1"/>
</dbReference>
<dbReference type="Gene3D" id="1.25.10.10">
    <property type="entry name" value="Leucine-rich Repeat Variant"/>
    <property type="match status" value="2"/>
</dbReference>
<dbReference type="OrthoDB" id="1683831at2759"/>
<dbReference type="Proteomes" id="UP000639772">
    <property type="component" value="Unassembled WGS sequence"/>
</dbReference>
<dbReference type="InterPro" id="IPR056694">
    <property type="entry name" value="DUF7792"/>
</dbReference>
<dbReference type="EMBL" id="JADCNM010000002">
    <property type="protein sequence ID" value="KAG0494982.1"/>
    <property type="molecule type" value="Genomic_DNA"/>
</dbReference>
<evidence type="ECO:0000256" key="2">
    <source>
        <dbReference type="SAM" id="MobiDB-lite"/>
    </source>
</evidence>
<name>A0A835RZR3_VANPL</name>
<dbReference type="SMART" id="SM00185">
    <property type="entry name" value="ARM"/>
    <property type="match status" value="4"/>
</dbReference>
<dbReference type="PROSITE" id="PS50176">
    <property type="entry name" value="ARM_REPEAT"/>
    <property type="match status" value="1"/>
</dbReference>
<dbReference type="PANTHER" id="PTHR46168">
    <property type="entry name" value="ARMADILLO REPEAT ONLY 4"/>
    <property type="match status" value="1"/>
</dbReference>
<dbReference type="PANTHER" id="PTHR46168:SF1">
    <property type="entry name" value="ARMADILLO REPEAT ONLY 4"/>
    <property type="match status" value="1"/>
</dbReference>
<evidence type="ECO:0000313" key="5">
    <source>
        <dbReference type="Proteomes" id="UP000639772"/>
    </source>
</evidence>
<feature type="repeat" description="ARM" evidence="1">
    <location>
        <begin position="203"/>
        <end position="234"/>
    </location>
</feature>
<reference evidence="4 5" key="1">
    <citation type="journal article" date="2020" name="Nat. Food">
        <title>A phased Vanilla planifolia genome enables genetic improvement of flavour and production.</title>
        <authorList>
            <person name="Hasing T."/>
            <person name="Tang H."/>
            <person name="Brym M."/>
            <person name="Khazi F."/>
            <person name="Huang T."/>
            <person name="Chambers A.H."/>
        </authorList>
    </citation>
    <scope>NUCLEOTIDE SEQUENCE [LARGE SCALE GENOMIC DNA]</scope>
    <source>
        <tissue evidence="4">Leaf</tissue>
    </source>
</reference>
<dbReference type="GO" id="GO:0007166">
    <property type="term" value="P:cell surface receptor signaling pathway"/>
    <property type="evidence" value="ECO:0007669"/>
    <property type="project" value="InterPro"/>
</dbReference>
<dbReference type="AlphaFoldDB" id="A0A835RZR3"/>
<dbReference type="Pfam" id="PF25055">
    <property type="entry name" value="DUF7792"/>
    <property type="match status" value="1"/>
</dbReference>
<comment type="caution">
    <text evidence="4">The sequence shown here is derived from an EMBL/GenBank/DDBJ whole genome shotgun (WGS) entry which is preliminary data.</text>
</comment>
<evidence type="ECO:0000256" key="1">
    <source>
        <dbReference type="PROSITE-ProRule" id="PRU00259"/>
    </source>
</evidence>
<accession>A0A835RZR3</accession>
<dbReference type="InterPro" id="IPR036537">
    <property type="entry name" value="Adaptor_Cbl_N_dom_sf"/>
</dbReference>
<dbReference type="InterPro" id="IPR016024">
    <property type="entry name" value="ARM-type_fold"/>
</dbReference>
<feature type="compositionally biased region" description="Polar residues" evidence="2">
    <location>
        <begin position="308"/>
        <end position="324"/>
    </location>
</feature>
<dbReference type="InterPro" id="IPR000225">
    <property type="entry name" value="Armadillo"/>
</dbReference>
<feature type="domain" description="DUF7792" evidence="3">
    <location>
        <begin position="19"/>
        <end position="140"/>
    </location>
</feature>
<organism evidence="4 5">
    <name type="scientific">Vanilla planifolia</name>
    <name type="common">Vanilla</name>
    <dbReference type="NCBI Taxonomy" id="51239"/>
    <lineage>
        <taxon>Eukaryota</taxon>
        <taxon>Viridiplantae</taxon>
        <taxon>Streptophyta</taxon>
        <taxon>Embryophyta</taxon>
        <taxon>Tracheophyta</taxon>
        <taxon>Spermatophyta</taxon>
        <taxon>Magnoliopsida</taxon>
        <taxon>Liliopsida</taxon>
        <taxon>Asparagales</taxon>
        <taxon>Orchidaceae</taxon>
        <taxon>Vanilloideae</taxon>
        <taxon>Vanilleae</taxon>
        <taxon>Vanilla</taxon>
    </lineage>
</organism>
<evidence type="ECO:0000313" key="4">
    <source>
        <dbReference type="EMBL" id="KAG0494982.1"/>
    </source>
</evidence>
<dbReference type="SUPFAM" id="SSF48371">
    <property type="entry name" value="ARM repeat"/>
    <property type="match status" value="1"/>
</dbReference>
<protein>
    <recommendedName>
        <fullName evidence="3">DUF7792 domain-containing protein</fullName>
    </recommendedName>
</protein>
<feature type="region of interest" description="Disordered" evidence="2">
    <location>
        <begin position="308"/>
        <end position="331"/>
    </location>
</feature>
<proteinExistence type="predicted"/>
<dbReference type="InterPro" id="IPR011989">
    <property type="entry name" value="ARM-like"/>
</dbReference>
<evidence type="ECO:0000259" key="3">
    <source>
        <dbReference type="Pfam" id="PF25055"/>
    </source>
</evidence>
<gene>
    <name evidence="4" type="ORF">HPP92_005976</name>
</gene>